<comment type="caution">
    <text evidence="1">The sequence shown here is derived from an EMBL/GenBank/DDBJ whole genome shotgun (WGS) entry which is preliminary data.</text>
</comment>
<proteinExistence type="predicted"/>
<dbReference type="AlphaFoldDB" id="A0A0W0YAS0"/>
<reference evidence="1 2" key="1">
    <citation type="submission" date="2015-11" db="EMBL/GenBank/DDBJ databases">
        <title>Genomic analysis of 38 Legionella species identifies large and diverse effector repertoires.</title>
        <authorList>
            <person name="Burstein D."/>
            <person name="Amaro F."/>
            <person name="Zusman T."/>
            <person name="Lifshitz Z."/>
            <person name="Cohen O."/>
            <person name="Gilbert J.A."/>
            <person name="Pupko T."/>
            <person name="Shuman H.A."/>
            <person name="Segal G."/>
        </authorList>
    </citation>
    <scope>NUCLEOTIDE SEQUENCE [LARGE SCALE GENOMIC DNA]</scope>
    <source>
        <strain evidence="1 2">SC-63-C7</strain>
    </source>
</reference>
<protein>
    <submittedName>
        <fullName evidence="1">Uncharacterized protein</fullName>
    </submittedName>
</protein>
<evidence type="ECO:0000313" key="1">
    <source>
        <dbReference type="EMBL" id="KTD53748.1"/>
    </source>
</evidence>
<gene>
    <name evidence="1" type="ORF">Lsan_4158</name>
</gene>
<name>A0A0W0YAS0_9GAMM</name>
<sequence>MEIYCKISASNSICMVLVWIFGEEMSSYICDLAINTLENAKIGKMSTMSPPNSWEMSFLEANINFAAEILGYVGGVNCSRINGVATHCKLTFNGPNMTNADYDQFIHLFTCLKNAIRKDDRLCQRLNAESNFFKHYSIIAPSENSPHGLLSKLSIFSQLDVSEQNGYPNTPLQTSLIKGFSGF</sequence>
<keyword evidence="2" id="KW-1185">Reference proteome</keyword>
<dbReference type="EMBL" id="LNYU01000091">
    <property type="protein sequence ID" value="KTD53748.1"/>
    <property type="molecule type" value="Genomic_DNA"/>
</dbReference>
<organism evidence="1 2">
    <name type="scientific">Legionella santicrucis</name>
    <dbReference type="NCBI Taxonomy" id="45074"/>
    <lineage>
        <taxon>Bacteria</taxon>
        <taxon>Pseudomonadati</taxon>
        <taxon>Pseudomonadota</taxon>
        <taxon>Gammaproteobacteria</taxon>
        <taxon>Legionellales</taxon>
        <taxon>Legionellaceae</taxon>
        <taxon>Legionella</taxon>
    </lineage>
</organism>
<dbReference type="PATRIC" id="fig|45074.5.peg.4469"/>
<dbReference type="Proteomes" id="UP000054703">
    <property type="component" value="Unassembled WGS sequence"/>
</dbReference>
<accession>A0A0W0YAS0</accession>
<evidence type="ECO:0000313" key="2">
    <source>
        <dbReference type="Proteomes" id="UP000054703"/>
    </source>
</evidence>